<feature type="region of interest" description="Disordered" evidence="1">
    <location>
        <begin position="89"/>
        <end position="203"/>
    </location>
</feature>
<evidence type="ECO:0000256" key="1">
    <source>
        <dbReference type="SAM" id="MobiDB-lite"/>
    </source>
</evidence>
<evidence type="ECO:0000313" key="3">
    <source>
        <dbReference type="EMBL" id="ORY48028.1"/>
    </source>
</evidence>
<accession>A0A1Y2CLX4</accession>
<keyword evidence="2" id="KW-1133">Transmembrane helix</keyword>
<feature type="transmembrane region" description="Helical" evidence="2">
    <location>
        <begin position="6"/>
        <end position="25"/>
    </location>
</feature>
<reference evidence="3 4" key="1">
    <citation type="submission" date="2016-07" db="EMBL/GenBank/DDBJ databases">
        <title>Pervasive Adenine N6-methylation of Active Genes in Fungi.</title>
        <authorList>
            <consortium name="DOE Joint Genome Institute"/>
            <person name="Mondo S.J."/>
            <person name="Dannebaum R.O."/>
            <person name="Kuo R.C."/>
            <person name="Labutti K."/>
            <person name="Haridas S."/>
            <person name="Kuo A."/>
            <person name="Salamov A."/>
            <person name="Ahrendt S.R."/>
            <person name="Lipzen A."/>
            <person name="Sullivan W."/>
            <person name="Andreopoulos W.B."/>
            <person name="Clum A."/>
            <person name="Lindquist E."/>
            <person name="Daum C."/>
            <person name="Ramamoorthy G.K."/>
            <person name="Gryganskyi A."/>
            <person name="Culley D."/>
            <person name="Magnuson J.K."/>
            <person name="James T.Y."/>
            <person name="O'Malley M.A."/>
            <person name="Stajich J.E."/>
            <person name="Spatafora J.W."/>
            <person name="Visel A."/>
            <person name="Grigoriev I.V."/>
        </authorList>
    </citation>
    <scope>NUCLEOTIDE SEQUENCE [LARGE SCALE GENOMIC DNA]</scope>
    <source>
        <strain evidence="3 4">JEL800</strain>
    </source>
</reference>
<dbReference type="Proteomes" id="UP000193642">
    <property type="component" value="Unassembled WGS sequence"/>
</dbReference>
<sequence length="288" mass="30928">MDLLSITGTGSILVVTVLAVLYLVVYPDHRRLIQRNSGVSSKDTRDSWLTANQTSSYKDSFVTRSCKTLMDSGQGSCIHPDVDQMLTASTSMHNPSLPPNDTIPTTHPSETTTNLLNSKTEASLEPSMIPSPQPLTTPTASPRLNISLLSKATERRRSSPSTSTSTPNPSTSSSSVPSPRSNPPSNQNLCTPSAPQNQGDRVRQAVEKDELLESVVDTLRRQVYLQVRGVNGGGHGYMMRQRVQAYQARRRWVSANNGGGGRGAAGGVVVPRSSPLRMGFSAPAGQVE</sequence>
<name>A0A1Y2CLX4_9FUNG</name>
<feature type="compositionally biased region" description="Polar residues" evidence="1">
    <location>
        <begin position="136"/>
        <end position="150"/>
    </location>
</feature>
<proteinExistence type="predicted"/>
<feature type="compositionally biased region" description="Polar residues" evidence="1">
    <location>
        <begin position="187"/>
        <end position="199"/>
    </location>
</feature>
<feature type="compositionally biased region" description="Low complexity" evidence="1">
    <location>
        <begin position="102"/>
        <end position="113"/>
    </location>
</feature>
<dbReference type="AlphaFoldDB" id="A0A1Y2CLX4"/>
<keyword evidence="2" id="KW-0812">Transmembrane</keyword>
<evidence type="ECO:0000256" key="2">
    <source>
        <dbReference type="SAM" id="Phobius"/>
    </source>
</evidence>
<comment type="caution">
    <text evidence="3">The sequence shown here is derived from an EMBL/GenBank/DDBJ whole genome shotgun (WGS) entry which is preliminary data.</text>
</comment>
<keyword evidence="4" id="KW-1185">Reference proteome</keyword>
<dbReference type="EMBL" id="MCGO01000012">
    <property type="protein sequence ID" value="ORY48028.1"/>
    <property type="molecule type" value="Genomic_DNA"/>
</dbReference>
<keyword evidence="2" id="KW-0472">Membrane</keyword>
<feature type="compositionally biased region" description="Low complexity" evidence="1">
    <location>
        <begin position="159"/>
        <end position="186"/>
    </location>
</feature>
<gene>
    <name evidence="3" type="ORF">BCR33DRAFT_57154</name>
</gene>
<protein>
    <submittedName>
        <fullName evidence="3">Uncharacterized protein</fullName>
    </submittedName>
</protein>
<evidence type="ECO:0000313" key="4">
    <source>
        <dbReference type="Proteomes" id="UP000193642"/>
    </source>
</evidence>
<organism evidence="3 4">
    <name type="scientific">Rhizoclosmatium globosum</name>
    <dbReference type="NCBI Taxonomy" id="329046"/>
    <lineage>
        <taxon>Eukaryota</taxon>
        <taxon>Fungi</taxon>
        <taxon>Fungi incertae sedis</taxon>
        <taxon>Chytridiomycota</taxon>
        <taxon>Chytridiomycota incertae sedis</taxon>
        <taxon>Chytridiomycetes</taxon>
        <taxon>Chytridiales</taxon>
        <taxon>Chytriomycetaceae</taxon>
        <taxon>Rhizoclosmatium</taxon>
    </lineage>
</organism>